<evidence type="ECO:0000313" key="1">
    <source>
        <dbReference type="EnsemblPlants" id="AET3Gv20244300.25"/>
    </source>
</evidence>
<name>A0A453E7C4_AEGTS</name>
<dbReference type="EnsemblPlants" id="AET3Gv20244300.25">
    <property type="protein sequence ID" value="AET3Gv20244300.25"/>
    <property type="gene ID" value="AET3Gv20244300"/>
</dbReference>
<reference evidence="2" key="2">
    <citation type="journal article" date="2017" name="Nat. Plants">
        <title>The Aegilops tauschii genome reveals multiple impacts of transposons.</title>
        <authorList>
            <person name="Zhao G."/>
            <person name="Zou C."/>
            <person name="Li K."/>
            <person name="Wang K."/>
            <person name="Li T."/>
            <person name="Gao L."/>
            <person name="Zhang X."/>
            <person name="Wang H."/>
            <person name="Yang Z."/>
            <person name="Liu X."/>
            <person name="Jiang W."/>
            <person name="Mao L."/>
            <person name="Kong X."/>
            <person name="Jiao Y."/>
            <person name="Jia J."/>
        </authorList>
    </citation>
    <scope>NUCLEOTIDE SEQUENCE [LARGE SCALE GENOMIC DNA]</scope>
    <source>
        <strain evidence="2">cv. AL8/78</strain>
    </source>
</reference>
<organism evidence="1 2">
    <name type="scientific">Aegilops tauschii subsp. strangulata</name>
    <name type="common">Goatgrass</name>
    <dbReference type="NCBI Taxonomy" id="200361"/>
    <lineage>
        <taxon>Eukaryota</taxon>
        <taxon>Viridiplantae</taxon>
        <taxon>Streptophyta</taxon>
        <taxon>Embryophyta</taxon>
        <taxon>Tracheophyta</taxon>
        <taxon>Spermatophyta</taxon>
        <taxon>Magnoliopsida</taxon>
        <taxon>Liliopsida</taxon>
        <taxon>Poales</taxon>
        <taxon>Poaceae</taxon>
        <taxon>BOP clade</taxon>
        <taxon>Pooideae</taxon>
        <taxon>Triticodae</taxon>
        <taxon>Triticeae</taxon>
        <taxon>Triticinae</taxon>
        <taxon>Aegilops</taxon>
    </lineage>
</organism>
<accession>A0A453E7C4</accession>
<reference evidence="2" key="1">
    <citation type="journal article" date="2014" name="Science">
        <title>Ancient hybridizations among the ancestral genomes of bread wheat.</title>
        <authorList>
            <consortium name="International Wheat Genome Sequencing Consortium,"/>
            <person name="Marcussen T."/>
            <person name="Sandve S.R."/>
            <person name="Heier L."/>
            <person name="Spannagl M."/>
            <person name="Pfeifer M."/>
            <person name="Jakobsen K.S."/>
            <person name="Wulff B.B."/>
            <person name="Steuernagel B."/>
            <person name="Mayer K.F."/>
            <person name="Olsen O.A."/>
        </authorList>
    </citation>
    <scope>NUCLEOTIDE SEQUENCE [LARGE SCALE GENOMIC DNA]</scope>
    <source>
        <strain evidence="2">cv. AL8/78</strain>
    </source>
</reference>
<keyword evidence="2" id="KW-1185">Reference proteome</keyword>
<dbReference type="Gramene" id="AET3Gv20244300.25">
    <property type="protein sequence ID" value="AET3Gv20244300.25"/>
    <property type="gene ID" value="AET3Gv20244300"/>
</dbReference>
<evidence type="ECO:0000313" key="2">
    <source>
        <dbReference type="Proteomes" id="UP000015105"/>
    </source>
</evidence>
<dbReference type="AlphaFoldDB" id="A0A453E7C4"/>
<dbReference type="Proteomes" id="UP000015105">
    <property type="component" value="Chromosome 3D"/>
</dbReference>
<proteinExistence type="predicted"/>
<reference evidence="1" key="5">
    <citation type="journal article" date="2021" name="G3 (Bethesda)">
        <title>Aegilops tauschii genome assembly Aet v5.0 features greater sequence contiguity and improved annotation.</title>
        <authorList>
            <person name="Wang L."/>
            <person name="Zhu T."/>
            <person name="Rodriguez J.C."/>
            <person name="Deal K.R."/>
            <person name="Dubcovsky J."/>
            <person name="McGuire P.E."/>
            <person name="Lux T."/>
            <person name="Spannagl M."/>
            <person name="Mayer K.F.X."/>
            <person name="Baldrich P."/>
            <person name="Meyers B.C."/>
            <person name="Huo N."/>
            <person name="Gu Y.Q."/>
            <person name="Zhou H."/>
            <person name="Devos K.M."/>
            <person name="Bennetzen J.L."/>
            <person name="Unver T."/>
            <person name="Budak H."/>
            <person name="Gulick P.J."/>
            <person name="Galiba G."/>
            <person name="Kalapos B."/>
            <person name="Nelson D.R."/>
            <person name="Li P."/>
            <person name="You F.M."/>
            <person name="Luo M.C."/>
            <person name="Dvorak J."/>
        </authorList>
    </citation>
    <scope>NUCLEOTIDE SEQUENCE [LARGE SCALE GENOMIC DNA]</scope>
    <source>
        <strain evidence="1">cv. AL8/78</strain>
    </source>
</reference>
<sequence>KRTTTRKTSALTRSSSCSIYPRAADGRLGGGHGEICVWDVTIPPPRSPVRFHSQFIRSSLTKRCYCRARARTWGGRLRAGPRPLSFVDHGLRTTPLSGTSAPKCPLLDLKQICYLLSSVAGQSQFDFLSAILHLFSQMGQRAFCVKIWRCSSENQ</sequence>
<protein>
    <submittedName>
        <fullName evidence="1">Uncharacterized protein</fullName>
    </submittedName>
</protein>
<reference evidence="1" key="3">
    <citation type="journal article" date="2017" name="Nature">
        <title>Genome sequence of the progenitor of the wheat D genome Aegilops tauschii.</title>
        <authorList>
            <person name="Luo M.C."/>
            <person name="Gu Y.Q."/>
            <person name="Puiu D."/>
            <person name="Wang H."/>
            <person name="Twardziok S.O."/>
            <person name="Deal K.R."/>
            <person name="Huo N."/>
            <person name="Zhu T."/>
            <person name="Wang L."/>
            <person name="Wang Y."/>
            <person name="McGuire P.E."/>
            <person name="Liu S."/>
            <person name="Long H."/>
            <person name="Ramasamy R.K."/>
            <person name="Rodriguez J.C."/>
            <person name="Van S.L."/>
            <person name="Yuan L."/>
            <person name="Wang Z."/>
            <person name="Xia Z."/>
            <person name="Xiao L."/>
            <person name="Anderson O.D."/>
            <person name="Ouyang S."/>
            <person name="Liang Y."/>
            <person name="Zimin A.V."/>
            <person name="Pertea G."/>
            <person name="Qi P."/>
            <person name="Bennetzen J.L."/>
            <person name="Dai X."/>
            <person name="Dawson M.W."/>
            <person name="Muller H.G."/>
            <person name="Kugler K."/>
            <person name="Rivarola-Duarte L."/>
            <person name="Spannagl M."/>
            <person name="Mayer K.F.X."/>
            <person name="Lu F.H."/>
            <person name="Bevan M.W."/>
            <person name="Leroy P."/>
            <person name="Li P."/>
            <person name="You F.M."/>
            <person name="Sun Q."/>
            <person name="Liu Z."/>
            <person name="Lyons E."/>
            <person name="Wicker T."/>
            <person name="Salzberg S.L."/>
            <person name="Devos K.M."/>
            <person name="Dvorak J."/>
        </authorList>
    </citation>
    <scope>NUCLEOTIDE SEQUENCE [LARGE SCALE GENOMIC DNA]</scope>
    <source>
        <strain evidence="1">cv. AL8/78</strain>
    </source>
</reference>
<reference evidence="1" key="4">
    <citation type="submission" date="2019-03" db="UniProtKB">
        <authorList>
            <consortium name="EnsemblPlants"/>
        </authorList>
    </citation>
    <scope>IDENTIFICATION</scope>
</reference>